<dbReference type="CDD" id="cd12085">
    <property type="entry name" value="DD_cGKI-alpha"/>
    <property type="match status" value="1"/>
</dbReference>
<proteinExistence type="predicted"/>
<gene>
    <name evidence="3" type="ORF">V1264_011550</name>
</gene>
<feature type="domain" description="cGMP-dependent protein kinase N-terminal coiled-coil" evidence="2">
    <location>
        <begin position="9"/>
        <end position="43"/>
    </location>
</feature>
<dbReference type="Gene3D" id="1.20.5.490">
    <property type="entry name" value="Single helix bin"/>
    <property type="match status" value="1"/>
</dbReference>
<keyword evidence="1" id="KW-0175">Coiled coil</keyword>
<dbReference type="Pfam" id="PF16808">
    <property type="entry name" value="PKcGMP_CC"/>
    <property type="match status" value="1"/>
</dbReference>
<dbReference type="EMBL" id="JBAMIC010000002">
    <property type="protein sequence ID" value="KAK7112035.1"/>
    <property type="molecule type" value="Genomic_DNA"/>
</dbReference>
<organism evidence="3 4">
    <name type="scientific">Littorina saxatilis</name>
    <dbReference type="NCBI Taxonomy" id="31220"/>
    <lineage>
        <taxon>Eukaryota</taxon>
        <taxon>Metazoa</taxon>
        <taxon>Spiralia</taxon>
        <taxon>Lophotrochozoa</taxon>
        <taxon>Mollusca</taxon>
        <taxon>Gastropoda</taxon>
        <taxon>Caenogastropoda</taxon>
        <taxon>Littorinimorpha</taxon>
        <taxon>Littorinoidea</taxon>
        <taxon>Littorinidae</taxon>
        <taxon>Littorina</taxon>
    </lineage>
</organism>
<name>A0AAN9BVF7_9CAEN</name>
<reference evidence="3 4" key="1">
    <citation type="submission" date="2024-02" db="EMBL/GenBank/DDBJ databases">
        <title>Chromosome-scale genome assembly of the rough periwinkle Littorina saxatilis.</title>
        <authorList>
            <person name="De Jode A."/>
            <person name="Faria R."/>
            <person name="Formenti G."/>
            <person name="Sims Y."/>
            <person name="Smith T.P."/>
            <person name="Tracey A."/>
            <person name="Wood J.M.D."/>
            <person name="Zagrodzka Z.B."/>
            <person name="Johannesson K."/>
            <person name="Butlin R.K."/>
            <person name="Leder E.H."/>
        </authorList>
    </citation>
    <scope>NUCLEOTIDE SEQUENCE [LARGE SCALE GENOMIC DNA]</scope>
    <source>
        <strain evidence="3">Snail1</strain>
        <tissue evidence="3">Muscle</tissue>
    </source>
</reference>
<accession>A0AAN9BVF7</accession>
<dbReference type="AlphaFoldDB" id="A0AAN9BVF7"/>
<evidence type="ECO:0000256" key="1">
    <source>
        <dbReference type="SAM" id="Coils"/>
    </source>
</evidence>
<keyword evidence="4" id="KW-1185">Reference proteome</keyword>
<sequence>MGSLQEMEKLLRVKDEKIRELQKLVDEKDEKIQQLSSKLDKFQSVLPQTQTTLIAGPRKVRAQGISAEPQALKNLKDMTGIKFRKYSKSEG</sequence>
<comment type="caution">
    <text evidence="3">The sequence shown here is derived from an EMBL/GenBank/DDBJ whole genome shotgun (WGS) entry which is preliminary data.</text>
</comment>
<evidence type="ECO:0000259" key="2">
    <source>
        <dbReference type="Pfam" id="PF16808"/>
    </source>
</evidence>
<dbReference type="Proteomes" id="UP001374579">
    <property type="component" value="Unassembled WGS sequence"/>
</dbReference>
<feature type="coiled-coil region" evidence="1">
    <location>
        <begin position="4"/>
        <end position="45"/>
    </location>
</feature>
<evidence type="ECO:0000313" key="4">
    <source>
        <dbReference type="Proteomes" id="UP001374579"/>
    </source>
</evidence>
<evidence type="ECO:0000313" key="3">
    <source>
        <dbReference type="EMBL" id="KAK7112035.1"/>
    </source>
</evidence>
<protein>
    <recommendedName>
        <fullName evidence="2">cGMP-dependent protein kinase N-terminal coiled-coil domain-containing protein</fullName>
    </recommendedName>
</protein>
<dbReference type="InterPro" id="IPR031831">
    <property type="entry name" value="PKcGMP_CC"/>
</dbReference>